<feature type="signal peptide" evidence="1">
    <location>
        <begin position="1"/>
        <end position="24"/>
    </location>
</feature>
<evidence type="ECO:0000313" key="3">
    <source>
        <dbReference type="Proteomes" id="UP000515277"/>
    </source>
</evidence>
<feature type="chain" id="PRO_5030163681" evidence="1">
    <location>
        <begin position="25"/>
        <end position="213"/>
    </location>
</feature>
<organism evidence="2 3">
    <name type="scientific">Pseudomonas protegens</name>
    <dbReference type="NCBI Taxonomy" id="380021"/>
    <lineage>
        <taxon>Bacteria</taxon>
        <taxon>Pseudomonadati</taxon>
        <taxon>Pseudomonadota</taxon>
        <taxon>Gammaproteobacteria</taxon>
        <taxon>Pseudomonadales</taxon>
        <taxon>Pseudomonadaceae</taxon>
        <taxon>Pseudomonas</taxon>
    </lineage>
</organism>
<name>A0A7G8YRZ7_9PSED</name>
<evidence type="ECO:0000256" key="1">
    <source>
        <dbReference type="SAM" id="SignalP"/>
    </source>
</evidence>
<evidence type="ECO:0000313" key="2">
    <source>
        <dbReference type="EMBL" id="QNH78445.1"/>
    </source>
</evidence>
<dbReference type="EMBL" id="CP060201">
    <property type="protein sequence ID" value="QNH78445.1"/>
    <property type="molecule type" value="Genomic_DNA"/>
</dbReference>
<reference evidence="3" key="1">
    <citation type="journal article" date="2020" name="Microbiol. Resour. Announc.">
        <title>Complete genome sequences of four natural Pseudomonas isolates that catabolize a wide range of aromatic compounds relevant to lignin valorization.</title>
        <authorList>
            <person name="Hatmaker E.A."/>
            <person name="Presley G."/>
            <person name="Cannon O."/>
            <person name="Guss A.M."/>
            <person name="Elkins J.G."/>
        </authorList>
    </citation>
    <scope>NUCLEOTIDE SEQUENCE [LARGE SCALE GENOMIC DNA]</scope>
    <source>
        <strain evidence="3">H1F5C</strain>
    </source>
</reference>
<protein>
    <submittedName>
        <fullName evidence="2">Uncharacterized protein</fullName>
    </submittedName>
</protein>
<dbReference type="RefSeq" id="WP_179597231.1">
    <property type="nucleotide sequence ID" value="NZ_CP060201.1"/>
</dbReference>
<accession>A0A7G8YRZ7</accession>
<dbReference type="Proteomes" id="UP000515277">
    <property type="component" value="Chromosome"/>
</dbReference>
<dbReference type="AlphaFoldDB" id="A0A7G8YRZ7"/>
<keyword evidence="1" id="KW-0732">Signal</keyword>
<gene>
    <name evidence="2" type="ORF">GGI48_04475</name>
</gene>
<proteinExistence type="predicted"/>
<sequence>MKKTISVSLLGLLALFGASMSAFADTAMSWNLARDVILAKESTPQGSPWSFMQNSSGVNKAENYVPLPYFKADSCNNLPATCWMDQVSGAHVSVHLKPYTYTANGSFTIAAGDVAFHPGQNSQTVIRWTSPVVGEVNILGRVSSIHSSCGDGVAWSLNQGDTVLQSGSLGRGNGAVFSASKVPVTKGSALYVVLDKKANYVCDTSTIDMLITK</sequence>